<keyword evidence="2" id="KW-1185">Reference proteome</keyword>
<protein>
    <submittedName>
        <fullName evidence="1">Pyruvate kinase</fullName>
        <ecNumber evidence="1">2.7.1.40</ecNumber>
    </submittedName>
</protein>
<dbReference type="AlphaFoldDB" id="A0A3B0PX62"/>
<dbReference type="KEGG" id="medw:NCTC10132_01142"/>
<keyword evidence="1" id="KW-0418">Kinase</keyword>
<sequence>MFVSVDSKRLFPLIKADSSVAEEALKPYGIQKGDKYLVVENDKLTEQVVK</sequence>
<dbReference type="EC" id="2.7.1.40" evidence="1"/>
<accession>A0A3B0PX62</accession>
<dbReference type="GO" id="GO:0004743">
    <property type="term" value="F:pyruvate kinase activity"/>
    <property type="evidence" value="ECO:0007669"/>
    <property type="project" value="UniProtKB-EC"/>
</dbReference>
<dbReference type="EMBL" id="LS991951">
    <property type="protein sequence ID" value="SYV97774.1"/>
    <property type="molecule type" value="Genomic_DNA"/>
</dbReference>
<name>A0A3B0PX62_9BACT</name>
<evidence type="ECO:0000313" key="2">
    <source>
        <dbReference type="Proteomes" id="UP000257559"/>
    </source>
</evidence>
<evidence type="ECO:0000313" key="1">
    <source>
        <dbReference type="EMBL" id="SYV97774.1"/>
    </source>
</evidence>
<dbReference type="Proteomes" id="UP000257559">
    <property type="component" value="Chromosome"/>
</dbReference>
<organism evidence="1 2">
    <name type="scientific">Mycoplasmopsis edwardii</name>
    <dbReference type="NCBI Taxonomy" id="53558"/>
    <lineage>
        <taxon>Bacteria</taxon>
        <taxon>Bacillati</taxon>
        <taxon>Mycoplasmatota</taxon>
        <taxon>Mycoplasmoidales</taxon>
        <taxon>Metamycoplasmataceae</taxon>
        <taxon>Mycoplasmopsis</taxon>
    </lineage>
</organism>
<reference evidence="2" key="1">
    <citation type="submission" date="2018-06" db="EMBL/GenBank/DDBJ databases">
        <authorList>
            <consortium name="Pathogen Informatics"/>
        </authorList>
    </citation>
    <scope>NUCLEOTIDE SEQUENCE [LARGE SCALE GENOMIC DNA]</scope>
    <source>
        <strain evidence="2">NCTC10132</strain>
    </source>
</reference>
<proteinExistence type="predicted"/>
<dbReference type="GO" id="GO:0016301">
    <property type="term" value="F:kinase activity"/>
    <property type="evidence" value="ECO:0007669"/>
    <property type="project" value="UniProtKB-KW"/>
</dbReference>
<keyword evidence="1" id="KW-0670">Pyruvate</keyword>
<gene>
    <name evidence="1" type="primary">pyk_1</name>
    <name evidence="1" type="ORF">NCTC10132_01142</name>
</gene>
<keyword evidence="1" id="KW-0808">Transferase</keyword>